<sequence>MLFHSKVKSLILYVAIVHHCARAFLNSGGTGTSTCPTSLPRRDNFFERWSSNLQQSAEPDDGYSCQDDSSDFPGGTSSSFQGAGTPRLELIPESIPPLLMTALRNNDIPHVDTGLAAMWEFAGGNTQYVFQNNRTDFIQSAHETANQFPTSFYGAAMYGQKWEMETPLNRVGGDQGWIATQVMKTISSDGRLRRWQWELRKNRRPPNQGVWLVESIGSSDRKGKFEAEED</sequence>
<protein>
    <submittedName>
        <fullName evidence="3">Uncharacterized protein</fullName>
    </submittedName>
</protein>
<feature type="signal peptide" evidence="2">
    <location>
        <begin position="1"/>
        <end position="23"/>
    </location>
</feature>
<dbReference type="AlphaFoldDB" id="A0A9N8ELD1"/>
<name>A0A9N8ELD1_9STRA</name>
<keyword evidence="4" id="KW-1185">Reference proteome</keyword>
<dbReference type="Proteomes" id="UP001153069">
    <property type="component" value="Unassembled WGS sequence"/>
</dbReference>
<evidence type="ECO:0000313" key="3">
    <source>
        <dbReference type="EMBL" id="CAB9520640.1"/>
    </source>
</evidence>
<feature type="chain" id="PRO_5040503643" evidence="2">
    <location>
        <begin position="24"/>
        <end position="230"/>
    </location>
</feature>
<dbReference type="EMBL" id="CAICTM010001120">
    <property type="protein sequence ID" value="CAB9520640.1"/>
    <property type="molecule type" value="Genomic_DNA"/>
</dbReference>
<evidence type="ECO:0000256" key="1">
    <source>
        <dbReference type="SAM" id="MobiDB-lite"/>
    </source>
</evidence>
<proteinExistence type="predicted"/>
<organism evidence="3 4">
    <name type="scientific">Seminavis robusta</name>
    <dbReference type="NCBI Taxonomy" id="568900"/>
    <lineage>
        <taxon>Eukaryota</taxon>
        <taxon>Sar</taxon>
        <taxon>Stramenopiles</taxon>
        <taxon>Ochrophyta</taxon>
        <taxon>Bacillariophyta</taxon>
        <taxon>Bacillariophyceae</taxon>
        <taxon>Bacillariophycidae</taxon>
        <taxon>Naviculales</taxon>
        <taxon>Naviculaceae</taxon>
        <taxon>Seminavis</taxon>
    </lineage>
</organism>
<evidence type="ECO:0000256" key="2">
    <source>
        <dbReference type="SAM" id="SignalP"/>
    </source>
</evidence>
<gene>
    <name evidence="3" type="ORF">SEMRO_1122_G243550.1</name>
</gene>
<evidence type="ECO:0000313" key="4">
    <source>
        <dbReference type="Proteomes" id="UP001153069"/>
    </source>
</evidence>
<feature type="region of interest" description="Disordered" evidence="1">
    <location>
        <begin position="55"/>
        <end position="83"/>
    </location>
</feature>
<keyword evidence="2" id="KW-0732">Signal</keyword>
<accession>A0A9N8ELD1</accession>
<reference evidence="3" key="1">
    <citation type="submission" date="2020-06" db="EMBL/GenBank/DDBJ databases">
        <authorList>
            <consortium name="Plant Systems Biology data submission"/>
        </authorList>
    </citation>
    <scope>NUCLEOTIDE SEQUENCE</scope>
    <source>
        <strain evidence="3">D6</strain>
    </source>
</reference>
<dbReference type="OrthoDB" id="510978at2759"/>
<comment type="caution">
    <text evidence="3">The sequence shown here is derived from an EMBL/GenBank/DDBJ whole genome shotgun (WGS) entry which is preliminary data.</text>
</comment>